<proteinExistence type="predicted"/>
<name>A0A1I9G284_BRUMA</name>
<organism evidence="1">
    <name type="scientific">Brugia malayi</name>
    <name type="common">Filarial nematode worm</name>
    <dbReference type="NCBI Taxonomy" id="6279"/>
    <lineage>
        <taxon>Eukaryota</taxon>
        <taxon>Metazoa</taxon>
        <taxon>Ecdysozoa</taxon>
        <taxon>Nematoda</taxon>
        <taxon>Chromadorea</taxon>
        <taxon>Rhabditida</taxon>
        <taxon>Spirurina</taxon>
        <taxon>Spiruromorpha</taxon>
        <taxon>Filarioidea</taxon>
        <taxon>Onchocercidae</taxon>
        <taxon>Brugia</taxon>
    </lineage>
</organism>
<dbReference type="EMBL" id="LN856952">
    <property type="protein sequence ID" value="CDP95718.1"/>
    <property type="molecule type" value="Genomic_DNA"/>
</dbReference>
<evidence type="ECO:0000313" key="1">
    <source>
        <dbReference type="EMBL" id="CDP95718.1"/>
    </source>
</evidence>
<reference evidence="1" key="1">
    <citation type="journal article" date="2007" name="Science">
        <title>Draft genome of the filarial nematode parasite Brugia malayi.</title>
        <authorList>
            <person name="Ghedin E."/>
            <person name="Wang S."/>
            <person name="Spiro D."/>
            <person name="Caler E."/>
            <person name="Zhao Q."/>
            <person name="Crabtree J."/>
            <person name="Allen J.E."/>
            <person name="Delcher A.L."/>
            <person name="Guiliano D.B."/>
            <person name="Miranda-Saavedra D."/>
            <person name="Angiuoli S.V."/>
            <person name="Creasy T."/>
            <person name="Amedeo P."/>
            <person name="Haas B."/>
            <person name="El-Sayed N.M."/>
            <person name="Wortman J.R."/>
            <person name="Feldblyum T."/>
            <person name="Tallon L."/>
            <person name="Schatz M."/>
            <person name="Shumway M."/>
            <person name="Koo H."/>
            <person name="Salzberg S.L."/>
            <person name="Schobel S."/>
            <person name="Pertea M."/>
            <person name="Pop M."/>
            <person name="White O."/>
            <person name="Barton G.J."/>
            <person name="Carlow C.K."/>
            <person name="Crawford M.J."/>
            <person name="Daub J."/>
            <person name="Dimmic M.W."/>
            <person name="Estes C.F."/>
            <person name="Foster J.M."/>
            <person name="Ganatra M."/>
            <person name="Gregory W.F."/>
            <person name="Johnson N.M."/>
            <person name="Jin J."/>
            <person name="Komuniecki R."/>
            <person name="Korf I."/>
            <person name="Kumar S."/>
            <person name="Laney S."/>
            <person name="Li B.W."/>
            <person name="Li W."/>
            <person name="Lindblom T.H."/>
            <person name="Lustigman S."/>
            <person name="Ma D."/>
            <person name="Maina C.V."/>
            <person name="Martin D.M."/>
            <person name="McCarter J.P."/>
            <person name="McReynolds L."/>
            <person name="Mitreva M."/>
            <person name="Nutman T.B."/>
            <person name="Parkinson J."/>
            <person name="Peregrin-Alvarez J.M."/>
            <person name="Poole C."/>
            <person name="Ren Q."/>
            <person name="Saunders L."/>
            <person name="Sluder A.E."/>
            <person name="Smith K."/>
            <person name="Stanke M."/>
            <person name="Unnasch T.R."/>
            <person name="Ware J."/>
            <person name="Wei A.D."/>
            <person name="Weil G."/>
            <person name="Williams D.J."/>
            <person name="Zhang Y."/>
            <person name="Williams S.A."/>
            <person name="Fraser-Liggett C."/>
            <person name="Slatko B."/>
            <person name="Blaxter M.L."/>
            <person name="Scott A.L."/>
        </authorList>
    </citation>
    <scope>NUCLEOTIDE SEQUENCE</scope>
    <source>
        <strain evidence="1">FR3</strain>
    </source>
</reference>
<sequence>MIKKKAKKVYQNNAEVSEQATTPVHTTPNHIVKSYFDLKNIYI</sequence>
<accession>A0A1I9G284</accession>
<gene>
    <name evidence="1" type="primary">Bm13262</name>
    <name evidence="1" type="ORF">BM_Bm13262</name>
</gene>
<reference evidence="1" key="2">
    <citation type="submission" date="2012-12" db="EMBL/GenBank/DDBJ databases">
        <authorList>
            <consortium name="WormBase Consortium"/>
            <person name="Ghedin E."/>
            <person name="Paulini M."/>
        </authorList>
    </citation>
    <scope>NUCLEOTIDE SEQUENCE</scope>
    <source>
        <strain evidence="1">FR3</strain>
    </source>
</reference>
<protein>
    <submittedName>
        <fullName evidence="1">Bm13262, isoform a</fullName>
    </submittedName>
</protein>
<dbReference type="AlphaFoldDB" id="A0A1I9G284"/>